<keyword evidence="8" id="KW-1185">Reference proteome</keyword>
<dbReference type="KEGG" id="puo:RZN69_15975"/>
<proteinExistence type="predicted"/>
<dbReference type="GO" id="GO:0012505">
    <property type="term" value="C:endomembrane system"/>
    <property type="evidence" value="ECO:0007669"/>
    <property type="project" value="UniProtKB-SubCell"/>
</dbReference>
<comment type="subcellular location">
    <subcellularLocation>
        <location evidence="1">Endomembrane system</location>
        <topology evidence="1">Multi-pass membrane protein</topology>
    </subcellularLocation>
</comment>
<gene>
    <name evidence="7" type="ORF">RZN69_15975</name>
</gene>
<dbReference type="RefSeq" id="WP_317832234.1">
    <property type="nucleotide sequence ID" value="NZ_CP136920.1"/>
</dbReference>
<keyword evidence="4 5" id="KW-0472">Membrane</keyword>
<dbReference type="SMART" id="SM00752">
    <property type="entry name" value="HTTM"/>
    <property type="match status" value="1"/>
</dbReference>
<dbReference type="Proteomes" id="UP001304300">
    <property type="component" value="Chromosome"/>
</dbReference>
<feature type="transmembrane region" description="Helical" evidence="5">
    <location>
        <begin position="12"/>
        <end position="37"/>
    </location>
</feature>
<protein>
    <recommendedName>
        <fullName evidence="6">HTTM-like domain-containing protein</fullName>
    </recommendedName>
</protein>
<keyword evidence="2 5" id="KW-0812">Transmembrane</keyword>
<dbReference type="PANTHER" id="PTHR39535:SF2">
    <property type="entry name" value="HTTM DOMAIN-CONTAINING PROTEIN"/>
    <property type="match status" value="1"/>
</dbReference>
<reference evidence="7 8" key="1">
    <citation type="submission" date="2023-10" db="EMBL/GenBank/DDBJ databases">
        <title>Rubellicoccus peritrichatus gen. nov., sp. nov., isolated from an algae of coral reef tank.</title>
        <authorList>
            <person name="Luo J."/>
        </authorList>
    </citation>
    <scope>NUCLEOTIDE SEQUENCE [LARGE SCALE GENOMIC DNA]</scope>
    <source>
        <strain evidence="7 8">CR14</strain>
    </source>
</reference>
<evidence type="ECO:0000313" key="8">
    <source>
        <dbReference type="Proteomes" id="UP001304300"/>
    </source>
</evidence>
<dbReference type="PANTHER" id="PTHR39535">
    <property type="entry name" value="SPORULATION-DELAYING PROTEIN SDPB"/>
    <property type="match status" value="1"/>
</dbReference>
<dbReference type="AlphaFoldDB" id="A0AAQ3L8Y4"/>
<dbReference type="EMBL" id="CP136920">
    <property type="protein sequence ID" value="WOO40119.1"/>
    <property type="molecule type" value="Genomic_DNA"/>
</dbReference>
<feature type="transmembrane region" description="Helical" evidence="5">
    <location>
        <begin position="163"/>
        <end position="183"/>
    </location>
</feature>
<evidence type="ECO:0000256" key="5">
    <source>
        <dbReference type="SAM" id="Phobius"/>
    </source>
</evidence>
<name>A0AAQ3L8Y4_9BACT</name>
<feature type="transmembrane region" description="Helical" evidence="5">
    <location>
        <begin position="223"/>
        <end position="246"/>
    </location>
</feature>
<feature type="domain" description="HTTM-like" evidence="6">
    <location>
        <begin position="16"/>
        <end position="291"/>
    </location>
</feature>
<organism evidence="7 8">
    <name type="scientific">Rubellicoccus peritrichatus</name>
    <dbReference type="NCBI Taxonomy" id="3080537"/>
    <lineage>
        <taxon>Bacteria</taxon>
        <taxon>Pseudomonadati</taxon>
        <taxon>Verrucomicrobiota</taxon>
        <taxon>Opitutia</taxon>
        <taxon>Puniceicoccales</taxon>
        <taxon>Cerasicoccaceae</taxon>
        <taxon>Rubellicoccus</taxon>
    </lineage>
</organism>
<evidence type="ECO:0000259" key="6">
    <source>
        <dbReference type="SMART" id="SM00752"/>
    </source>
</evidence>
<feature type="transmembrane region" description="Helical" evidence="5">
    <location>
        <begin position="81"/>
        <end position="99"/>
    </location>
</feature>
<accession>A0AAQ3L8Y4</accession>
<evidence type="ECO:0000256" key="2">
    <source>
        <dbReference type="ARBA" id="ARBA00022692"/>
    </source>
</evidence>
<dbReference type="InterPro" id="IPR011020">
    <property type="entry name" value="HTTM-like"/>
</dbReference>
<evidence type="ECO:0000313" key="7">
    <source>
        <dbReference type="EMBL" id="WOO40119.1"/>
    </source>
</evidence>
<feature type="transmembrane region" description="Helical" evidence="5">
    <location>
        <begin position="253"/>
        <end position="286"/>
    </location>
</feature>
<evidence type="ECO:0000256" key="4">
    <source>
        <dbReference type="ARBA" id="ARBA00023136"/>
    </source>
</evidence>
<evidence type="ECO:0000256" key="3">
    <source>
        <dbReference type="ARBA" id="ARBA00022989"/>
    </source>
</evidence>
<sequence>MDSKISGGTISKIAAIFAFDLRSLAAFRIGLGVLILWDLVDRLPDLKAHYTDAGLFPRSLLDDAFWNFGWHWSLHSLSGELWLQIVLFCLAGLTGLALLCGWKTRWATLVSWILLCSLHARNPAVLHGGDALLRQLLFFSIFLPLGTKWSFDSKSNNKQSSNQLVFNLASMALVLQVSSVYWFSLYFKSDPMWTDTFEAIWYTLNYEFIAKPLGVWLTQFPEALRMLTIGTLALEAVGPLVVMLSWRKPWLRFAAICLFWVFHLGIWSTVAIGSFSAVCIIAWLPLIPGSIWEYLGKNQATDRKPTTPVLSGGIPSQLIPGIAILLILSWNASLADKGGDSEILPNWFKTVVRTPMLNQRWMAFSNEKGIRWSGWMVIEGTDTSGRHWDLIDGRELSDREKPESLYNRFPSERWRKGVRHYLSPKVSDEDKRLFSRFFRNILENEAIKNNPISKVRVLYYVRWIEPHDQEASETYHEYEFFAHSFEPQDSV</sequence>
<dbReference type="InterPro" id="IPR052964">
    <property type="entry name" value="Sporulation_signal_mat"/>
</dbReference>
<evidence type="ECO:0000256" key="1">
    <source>
        <dbReference type="ARBA" id="ARBA00004127"/>
    </source>
</evidence>
<keyword evidence="3 5" id="KW-1133">Transmembrane helix</keyword>